<proteinExistence type="predicted"/>
<keyword evidence="2" id="KW-1185">Reference proteome</keyword>
<gene>
    <name evidence="1" type="ORF">L0U88_07185</name>
</gene>
<protein>
    <submittedName>
        <fullName evidence="1">Uncharacterized protein</fullName>
    </submittedName>
</protein>
<organism evidence="1 2">
    <name type="scientific">Flavihumibacter fluminis</name>
    <dbReference type="NCBI Taxonomy" id="2909236"/>
    <lineage>
        <taxon>Bacteria</taxon>
        <taxon>Pseudomonadati</taxon>
        <taxon>Bacteroidota</taxon>
        <taxon>Chitinophagia</taxon>
        <taxon>Chitinophagales</taxon>
        <taxon>Chitinophagaceae</taxon>
        <taxon>Flavihumibacter</taxon>
    </lineage>
</organism>
<evidence type="ECO:0000313" key="2">
    <source>
        <dbReference type="Proteomes" id="UP001200145"/>
    </source>
</evidence>
<dbReference type="Proteomes" id="UP001200145">
    <property type="component" value="Unassembled WGS sequence"/>
</dbReference>
<comment type="caution">
    <text evidence="1">The sequence shown here is derived from an EMBL/GenBank/DDBJ whole genome shotgun (WGS) entry which is preliminary data.</text>
</comment>
<name>A0ABS9BFM8_9BACT</name>
<reference evidence="1 2" key="1">
    <citation type="submission" date="2022-01" db="EMBL/GenBank/DDBJ databases">
        <title>Flavihumibacter sp. nov., isolated from sediment of a river.</title>
        <authorList>
            <person name="Liu H."/>
        </authorList>
    </citation>
    <scope>NUCLEOTIDE SEQUENCE [LARGE SCALE GENOMIC DNA]</scope>
    <source>
        <strain evidence="1 2">RY-1</strain>
    </source>
</reference>
<evidence type="ECO:0000313" key="1">
    <source>
        <dbReference type="EMBL" id="MCF1714407.1"/>
    </source>
</evidence>
<sequence>MVSKSISNVVILYFSVLLLTNASCNCSKDCTAIYYKFELPVRIFPDTDTLQLGDSLTIIIDESNSFVELQSGTLVPFKRAANLGSAISFGKRDLTNGSFEYAANDFDFTLIKGKESKVENRSLYRAYLFAEENNRYRFHLVIKPKKPGLYQMVFSNSNNTYRESAPCDKANFTINLKETSHNRHLLGYTGEDLPGGDFYFVVK</sequence>
<dbReference type="RefSeq" id="WP_234865059.1">
    <property type="nucleotide sequence ID" value="NZ_JAKEVY010000002.1"/>
</dbReference>
<accession>A0ABS9BFM8</accession>
<dbReference type="EMBL" id="JAKEVY010000002">
    <property type="protein sequence ID" value="MCF1714407.1"/>
    <property type="molecule type" value="Genomic_DNA"/>
</dbReference>